<proteinExistence type="predicted"/>
<sequence>MKNLLSSFKGINKSGLTPKLMVIVVIIDAIIKYNMNIGNVLFKLNELLLVFLFCFAVSNDKIKAIGIMARVLVNLTVTALSSVELPSPHILSHVAAAAVTDDVSLIAVPAKIPKASPLTVENPNILPKIGNKIAARD</sequence>
<feature type="transmembrane region" description="Helical" evidence="1">
    <location>
        <begin position="16"/>
        <end position="34"/>
    </location>
</feature>
<dbReference type="Proteomes" id="UP000077428">
    <property type="component" value="Unassembled WGS sequence"/>
</dbReference>
<reference evidence="3" key="1">
    <citation type="journal article" date="2016" name="Genome Announc.">
        <title>Draft Genome Sequences of Methanobrevibacter curvatus DSM11111, Methanobrevibacter cuticularis DSM11139, Methanobrevibacter filiformis DSM11501, and Methanobrevibacter oralis DSM7256.</title>
        <authorList>
            <person name="Poehlein A."/>
            <person name="Seedorf H."/>
        </authorList>
    </citation>
    <scope>NUCLEOTIDE SEQUENCE [LARGE SCALE GENOMIC DNA]</scope>
    <source>
        <strain evidence="3">DSM 7256 / JCM 30027 / ZR</strain>
    </source>
</reference>
<organism evidence="2 3">
    <name type="scientific">Methanobrevibacter oralis</name>
    <dbReference type="NCBI Taxonomy" id="66851"/>
    <lineage>
        <taxon>Archaea</taxon>
        <taxon>Methanobacteriati</taxon>
        <taxon>Methanobacteriota</taxon>
        <taxon>Methanomada group</taxon>
        <taxon>Methanobacteria</taxon>
        <taxon>Methanobacteriales</taxon>
        <taxon>Methanobacteriaceae</taxon>
        <taxon>Methanobrevibacter</taxon>
    </lineage>
</organism>
<accession>A0A166BG33</accession>
<evidence type="ECO:0000313" key="2">
    <source>
        <dbReference type="EMBL" id="KZX13301.1"/>
    </source>
</evidence>
<dbReference type="EMBL" id="LWMU01000053">
    <property type="protein sequence ID" value="KZX13301.1"/>
    <property type="molecule type" value="Genomic_DNA"/>
</dbReference>
<keyword evidence="1" id="KW-1133">Transmembrane helix</keyword>
<dbReference type="AlphaFoldDB" id="A0A166BG33"/>
<name>A0A166BG33_METOA</name>
<evidence type="ECO:0000313" key="3">
    <source>
        <dbReference type="Proteomes" id="UP000077428"/>
    </source>
</evidence>
<gene>
    <name evidence="2" type="ORF">MBORA_07320</name>
</gene>
<evidence type="ECO:0000256" key="1">
    <source>
        <dbReference type="SAM" id="Phobius"/>
    </source>
</evidence>
<keyword evidence="3" id="KW-1185">Reference proteome</keyword>
<protein>
    <submittedName>
        <fullName evidence="2">Uncharacterized protein</fullName>
    </submittedName>
</protein>
<comment type="caution">
    <text evidence="2">The sequence shown here is derived from an EMBL/GenBank/DDBJ whole genome shotgun (WGS) entry which is preliminary data.</text>
</comment>
<keyword evidence="1" id="KW-0472">Membrane</keyword>
<keyword evidence="1" id="KW-0812">Transmembrane</keyword>